<keyword evidence="3" id="KW-0378">Hydrolase</keyword>
<dbReference type="EMBL" id="KQ257462">
    <property type="protein sequence ID" value="KNC97804.1"/>
    <property type="molecule type" value="Genomic_DNA"/>
</dbReference>
<proteinExistence type="inferred from homology"/>
<dbReference type="GO" id="GO:0006508">
    <property type="term" value="P:proteolysis"/>
    <property type="evidence" value="ECO:0007669"/>
    <property type="project" value="UniProtKB-KW"/>
</dbReference>
<name>A0A0L0HA70_SPIPD</name>
<gene>
    <name evidence="6" type="ORF">SPPG_06799</name>
</gene>
<evidence type="ECO:0000256" key="2">
    <source>
        <dbReference type="ARBA" id="ARBA00022670"/>
    </source>
</evidence>
<dbReference type="InParanoid" id="A0A0L0HA70"/>
<dbReference type="GO" id="GO:0016929">
    <property type="term" value="F:deSUMOylase activity"/>
    <property type="evidence" value="ECO:0007669"/>
    <property type="project" value="TreeGrafter"/>
</dbReference>
<keyword evidence="7" id="KW-1185">Reference proteome</keyword>
<evidence type="ECO:0000313" key="6">
    <source>
        <dbReference type="EMBL" id="KNC97804.1"/>
    </source>
</evidence>
<dbReference type="OrthoDB" id="1939479at2759"/>
<dbReference type="eggNOG" id="KOG0778">
    <property type="taxonomic scope" value="Eukaryota"/>
</dbReference>
<dbReference type="VEuPathDB" id="FungiDB:SPPG_06799"/>
<evidence type="ECO:0000259" key="5">
    <source>
        <dbReference type="PROSITE" id="PS50600"/>
    </source>
</evidence>
<organism evidence="6 7">
    <name type="scientific">Spizellomyces punctatus (strain DAOM BR117)</name>
    <dbReference type="NCBI Taxonomy" id="645134"/>
    <lineage>
        <taxon>Eukaryota</taxon>
        <taxon>Fungi</taxon>
        <taxon>Fungi incertae sedis</taxon>
        <taxon>Chytridiomycota</taxon>
        <taxon>Chytridiomycota incertae sedis</taxon>
        <taxon>Chytridiomycetes</taxon>
        <taxon>Spizellomycetales</taxon>
        <taxon>Spizellomycetaceae</taxon>
        <taxon>Spizellomyces</taxon>
    </lineage>
</organism>
<dbReference type="InterPro" id="IPR038765">
    <property type="entry name" value="Papain-like_cys_pep_sf"/>
</dbReference>
<comment type="similarity">
    <text evidence="1">Belongs to the peptidase C48 family.</text>
</comment>
<keyword evidence="2" id="KW-0645">Protease</keyword>
<evidence type="ECO:0000256" key="1">
    <source>
        <dbReference type="ARBA" id="ARBA00005234"/>
    </source>
</evidence>
<accession>A0A0L0HA70</accession>
<dbReference type="InterPro" id="IPR003653">
    <property type="entry name" value="Peptidase_C48_C"/>
</dbReference>
<feature type="domain" description="Ubiquitin-like protease family profile" evidence="5">
    <location>
        <begin position="67"/>
        <end position="223"/>
    </location>
</feature>
<dbReference type="STRING" id="645134.A0A0L0HA70"/>
<dbReference type="GO" id="GO:0005634">
    <property type="term" value="C:nucleus"/>
    <property type="evidence" value="ECO:0007669"/>
    <property type="project" value="TreeGrafter"/>
</dbReference>
<dbReference type="PROSITE" id="PS50600">
    <property type="entry name" value="ULP_PROTEASE"/>
    <property type="match status" value="1"/>
</dbReference>
<dbReference type="RefSeq" id="XP_016605844.1">
    <property type="nucleotide sequence ID" value="XM_016754998.1"/>
</dbReference>
<dbReference type="GO" id="GO:0016926">
    <property type="term" value="P:protein desumoylation"/>
    <property type="evidence" value="ECO:0007669"/>
    <property type="project" value="TreeGrafter"/>
</dbReference>
<keyword evidence="4" id="KW-0788">Thiol protease</keyword>
<protein>
    <recommendedName>
        <fullName evidence="5">Ubiquitin-like protease family profile domain-containing protein</fullName>
    </recommendedName>
</protein>
<evidence type="ECO:0000256" key="4">
    <source>
        <dbReference type="ARBA" id="ARBA00022807"/>
    </source>
</evidence>
<dbReference type="Pfam" id="PF02902">
    <property type="entry name" value="Peptidase_C48"/>
    <property type="match status" value="1"/>
</dbReference>
<dbReference type="GeneID" id="27690077"/>
<reference evidence="6 7" key="1">
    <citation type="submission" date="2009-08" db="EMBL/GenBank/DDBJ databases">
        <title>The Genome Sequence of Spizellomyces punctatus strain DAOM BR117.</title>
        <authorList>
            <consortium name="The Broad Institute Genome Sequencing Platform"/>
            <person name="Russ C."/>
            <person name="Cuomo C."/>
            <person name="Shea T."/>
            <person name="Young S.K."/>
            <person name="Zeng Q."/>
            <person name="Koehrsen M."/>
            <person name="Haas B."/>
            <person name="Borodovsky M."/>
            <person name="Guigo R."/>
            <person name="Alvarado L."/>
            <person name="Berlin A."/>
            <person name="Bochicchio J."/>
            <person name="Borenstein D."/>
            <person name="Chapman S."/>
            <person name="Chen Z."/>
            <person name="Engels R."/>
            <person name="Freedman E."/>
            <person name="Gellesch M."/>
            <person name="Goldberg J."/>
            <person name="Griggs A."/>
            <person name="Gujja S."/>
            <person name="Heiman D."/>
            <person name="Hepburn T."/>
            <person name="Howarth C."/>
            <person name="Jen D."/>
            <person name="Larson L."/>
            <person name="Lewis B."/>
            <person name="Mehta T."/>
            <person name="Park D."/>
            <person name="Pearson M."/>
            <person name="Roberts A."/>
            <person name="Saif S."/>
            <person name="Shenoy N."/>
            <person name="Sisk P."/>
            <person name="Stolte C."/>
            <person name="Sykes S."/>
            <person name="Thomson T."/>
            <person name="Walk T."/>
            <person name="White J."/>
            <person name="Yandava C."/>
            <person name="Burger G."/>
            <person name="Gray M.W."/>
            <person name="Holland P.W.H."/>
            <person name="King N."/>
            <person name="Lang F.B.F."/>
            <person name="Roger A.J."/>
            <person name="Ruiz-Trillo I."/>
            <person name="Lander E."/>
            <person name="Nusbaum C."/>
        </authorList>
    </citation>
    <scope>NUCLEOTIDE SEQUENCE [LARGE SCALE GENOMIC DNA]</scope>
    <source>
        <strain evidence="6 7">DAOM BR117</strain>
    </source>
</reference>
<evidence type="ECO:0000313" key="7">
    <source>
        <dbReference type="Proteomes" id="UP000053201"/>
    </source>
</evidence>
<dbReference type="Proteomes" id="UP000053201">
    <property type="component" value="Unassembled WGS sequence"/>
</dbReference>
<sequence>MDTLIAALTNLSVCAPEAAAEREDVIDLTTVPDTLDPLPTTQTTTPSLPPLSSKTLTASQKSLLKSTFAEHPDIGALLSRTWLSSDTINTYLTLLTPLRPTILFLNTYFWSTLTKDGYARVKRWTRRYKEGIYGFTKVVIPIHTGCHWCLLTIDNSTRTITYYDSLLNDPTPKFRTLLKYLAAEHADKATGNLPSYSTHHAKCPQQTDGSSCGIWLCLFIRKFIGDDVSLDVEEFRWKLAWELVAGCVG</sequence>
<dbReference type="PANTHER" id="PTHR12606">
    <property type="entry name" value="SENTRIN/SUMO-SPECIFIC PROTEASE"/>
    <property type="match status" value="1"/>
</dbReference>
<dbReference type="PANTHER" id="PTHR12606:SF141">
    <property type="entry name" value="GH15225P-RELATED"/>
    <property type="match status" value="1"/>
</dbReference>
<evidence type="ECO:0000256" key="3">
    <source>
        <dbReference type="ARBA" id="ARBA00022801"/>
    </source>
</evidence>
<dbReference type="AlphaFoldDB" id="A0A0L0HA70"/>
<dbReference type="OMA" id="DRAANSQ"/>
<dbReference type="SUPFAM" id="SSF54001">
    <property type="entry name" value="Cysteine proteinases"/>
    <property type="match status" value="1"/>
</dbReference>
<dbReference type="Gene3D" id="3.40.395.10">
    <property type="entry name" value="Adenoviral Proteinase, Chain A"/>
    <property type="match status" value="1"/>
</dbReference>